<accession>A0A8S5NNR9</accession>
<protein>
    <submittedName>
        <fullName evidence="1">Uncharacterized protein</fullName>
    </submittedName>
</protein>
<evidence type="ECO:0000313" key="1">
    <source>
        <dbReference type="EMBL" id="DAD96382.1"/>
    </source>
</evidence>
<sequence>MCRNADKRVLNVFKLIFGKLVVNHVSRHDKEE</sequence>
<reference evidence="1" key="1">
    <citation type="journal article" date="2021" name="Proc. Natl. Acad. Sci. U.S.A.">
        <title>A Catalog of Tens of Thousands of Viruses from Human Metagenomes Reveals Hidden Associations with Chronic Diseases.</title>
        <authorList>
            <person name="Tisza M.J."/>
            <person name="Buck C.B."/>
        </authorList>
    </citation>
    <scope>NUCLEOTIDE SEQUENCE</scope>
    <source>
        <strain evidence="1">Ctpbe1</strain>
    </source>
</reference>
<name>A0A8S5NNR9_9CAUD</name>
<dbReference type="EMBL" id="BK015216">
    <property type="protein sequence ID" value="DAD96382.1"/>
    <property type="molecule type" value="Genomic_DNA"/>
</dbReference>
<proteinExistence type="predicted"/>
<organism evidence="1">
    <name type="scientific">Siphoviridae sp. ctpbe1</name>
    <dbReference type="NCBI Taxonomy" id="2826466"/>
    <lineage>
        <taxon>Viruses</taxon>
        <taxon>Duplodnaviria</taxon>
        <taxon>Heunggongvirae</taxon>
        <taxon>Uroviricota</taxon>
        <taxon>Caudoviricetes</taxon>
    </lineage>
</organism>